<dbReference type="EMBL" id="VOBR01000033">
    <property type="protein sequence ID" value="TWP46353.1"/>
    <property type="molecule type" value="Genomic_DNA"/>
</dbReference>
<reference evidence="1 2" key="1">
    <citation type="submission" date="2019-07" db="EMBL/GenBank/DDBJ databases">
        <title>Lentzea xizangensis sp. nov., isolated from Qinghai-Tibetan Plateau Soils.</title>
        <authorList>
            <person name="Huang J."/>
        </authorList>
    </citation>
    <scope>NUCLEOTIDE SEQUENCE [LARGE SCALE GENOMIC DNA]</scope>
    <source>
        <strain evidence="1 2">FXJ1.1311</strain>
    </source>
</reference>
<protein>
    <recommendedName>
        <fullName evidence="3">Excreted virulence factor EspC, type VII ESX diderm</fullName>
    </recommendedName>
</protein>
<organism evidence="1 2">
    <name type="scientific">Lentzea tibetensis</name>
    <dbReference type="NCBI Taxonomy" id="2591470"/>
    <lineage>
        <taxon>Bacteria</taxon>
        <taxon>Bacillati</taxon>
        <taxon>Actinomycetota</taxon>
        <taxon>Actinomycetes</taxon>
        <taxon>Pseudonocardiales</taxon>
        <taxon>Pseudonocardiaceae</taxon>
        <taxon>Lentzea</taxon>
    </lineage>
</organism>
<accession>A0A563EJT9</accession>
<dbReference type="Proteomes" id="UP000316639">
    <property type="component" value="Unassembled WGS sequence"/>
</dbReference>
<evidence type="ECO:0008006" key="3">
    <source>
        <dbReference type="Google" id="ProtNLM"/>
    </source>
</evidence>
<dbReference type="OrthoDB" id="3688292at2"/>
<gene>
    <name evidence="1" type="ORF">FKR81_36045</name>
</gene>
<keyword evidence="2" id="KW-1185">Reference proteome</keyword>
<evidence type="ECO:0000313" key="2">
    <source>
        <dbReference type="Proteomes" id="UP000316639"/>
    </source>
</evidence>
<evidence type="ECO:0000313" key="1">
    <source>
        <dbReference type="EMBL" id="TWP46353.1"/>
    </source>
</evidence>
<comment type="caution">
    <text evidence="1">The sequence shown here is derived from an EMBL/GenBank/DDBJ whole genome shotgun (WGS) entry which is preliminary data.</text>
</comment>
<proteinExistence type="predicted"/>
<dbReference type="AlphaFoldDB" id="A0A563EJT9"/>
<name>A0A563EJT9_9PSEU</name>
<dbReference type="RefSeq" id="WP_146358708.1">
    <property type="nucleotide sequence ID" value="NZ_VOBR01000033.1"/>
</dbReference>
<sequence length="114" mass="12199">MTFGVNAQEIMTCGKEVSGLADQAEKIKAAAESAIVPEQSWGLLGQALTYSDYVELTTAFMDHMDKMIEKMGEVGDKLSLSGEHYLNVDDAMKTALDQIGDRLSSAAAPPRVSG</sequence>